<name>A0A269XXV0_9PROT</name>
<dbReference type="Proteomes" id="UP000216151">
    <property type="component" value="Unassembled WGS sequence"/>
</dbReference>
<gene>
    <name evidence="2" type="ORF">B8X00_07745</name>
</gene>
<evidence type="ECO:0008006" key="4">
    <source>
        <dbReference type="Google" id="ProtNLM"/>
    </source>
</evidence>
<sequence length="79" mass="8261">MGGGYLASSSAMVIFCLLLGSAGVARADVVTLSILLVFVLYACLVLWVFAARVLWLPVMVFSLLAASSYVLMSFSGHGG</sequence>
<protein>
    <recommendedName>
        <fullName evidence="4">DUF3649 domain-containing protein</fullName>
    </recommendedName>
</protein>
<reference evidence="2 3" key="1">
    <citation type="submission" date="2017-04" db="EMBL/GenBank/DDBJ databases">
        <title>Kefir bacterial isolates.</title>
        <authorList>
            <person name="Kim Y."/>
            <person name="Blasche S."/>
            <person name="Patil K.R."/>
        </authorList>
    </citation>
    <scope>NUCLEOTIDE SEQUENCE [LARGE SCALE GENOMIC DNA]</scope>
    <source>
        <strain evidence="2 3">KR</strain>
    </source>
</reference>
<evidence type="ECO:0000313" key="3">
    <source>
        <dbReference type="Proteomes" id="UP000216151"/>
    </source>
</evidence>
<dbReference type="AlphaFoldDB" id="A0A269XXV0"/>
<keyword evidence="1" id="KW-1133">Transmembrane helix</keyword>
<keyword evidence="1" id="KW-0472">Membrane</keyword>
<evidence type="ECO:0000313" key="2">
    <source>
        <dbReference type="EMBL" id="PAK78123.1"/>
    </source>
</evidence>
<proteinExistence type="predicted"/>
<organism evidence="2 3">
    <name type="scientific">Acetobacter fabarum</name>
    <dbReference type="NCBI Taxonomy" id="483199"/>
    <lineage>
        <taxon>Bacteria</taxon>
        <taxon>Pseudomonadati</taxon>
        <taxon>Pseudomonadota</taxon>
        <taxon>Alphaproteobacteria</taxon>
        <taxon>Acetobacterales</taxon>
        <taxon>Acetobacteraceae</taxon>
        <taxon>Acetobacter</taxon>
    </lineage>
</organism>
<feature type="transmembrane region" description="Helical" evidence="1">
    <location>
        <begin position="55"/>
        <end position="74"/>
    </location>
</feature>
<evidence type="ECO:0000256" key="1">
    <source>
        <dbReference type="SAM" id="Phobius"/>
    </source>
</evidence>
<keyword evidence="1" id="KW-0812">Transmembrane</keyword>
<comment type="caution">
    <text evidence="2">The sequence shown here is derived from an EMBL/GenBank/DDBJ whole genome shotgun (WGS) entry which is preliminary data.</text>
</comment>
<dbReference type="EMBL" id="NCXK01000008">
    <property type="protein sequence ID" value="PAK78123.1"/>
    <property type="molecule type" value="Genomic_DNA"/>
</dbReference>
<accession>A0A269XXV0</accession>
<feature type="transmembrane region" description="Helical" evidence="1">
    <location>
        <begin position="6"/>
        <end position="25"/>
    </location>
</feature>
<feature type="transmembrane region" description="Helical" evidence="1">
    <location>
        <begin position="32"/>
        <end position="49"/>
    </location>
</feature>
<keyword evidence="3" id="KW-1185">Reference proteome</keyword>